<dbReference type="InterPro" id="IPR004175">
    <property type="entry name" value="RNA_CPDase"/>
</dbReference>
<dbReference type="RefSeq" id="WP_119817832.1">
    <property type="nucleotide sequence ID" value="NZ_CP025066.1"/>
</dbReference>
<sequence>MRLFFAVDLPDRLADDVAAVQDRLRDAEGLRFTDPAQAHLTLKFLGDVDTDRVEELETAAREAISNAEVEHEDGTVAPVEPFEAEVGGLGVFPSVEYISVVWAGFRTGEAELTALHEALEAETTALGFDPEDHEFTPHVTLARMDDARGKEIVQEAVTETDPTIGRFRVEDVRLKESILTPEGPEYDTVARFELS</sequence>
<dbReference type="GeneID" id="37878089"/>
<gene>
    <name evidence="3" type="primary">ligT</name>
    <name evidence="3" type="ORF">AArcSl_1735</name>
</gene>
<evidence type="ECO:0000256" key="2">
    <source>
        <dbReference type="HAMAP-Rule" id="MF_01940"/>
    </source>
</evidence>
<name>A0A343TJU1_9EURY</name>
<dbReference type="GO" id="GO:0008664">
    <property type="term" value="F:RNA 2',3'-cyclic 3'-phosphodiesterase activity"/>
    <property type="evidence" value="ECO:0007669"/>
    <property type="project" value="UniProtKB-EC"/>
</dbReference>
<comment type="catalytic activity">
    <reaction evidence="2">
        <text>a 3'-end 2',3'-cyclophospho-ribonucleotide-RNA + H2O = a 3'-end 2'-phospho-ribonucleotide-RNA + H(+)</text>
        <dbReference type="Rhea" id="RHEA:11828"/>
        <dbReference type="Rhea" id="RHEA-COMP:10464"/>
        <dbReference type="Rhea" id="RHEA-COMP:17353"/>
        <dbReference type="ChEBI" id="CHEBI:15377"/>
        <dbReference type="ChEBI" id="CHEBI:15378"/>
        <dbReference type="ChEBI" id="CHEBI:83064"/>
        <dbReference type="ChEBI" id="CHEBI:173113"/>
        <dbReference type="EC" id="3.1.4.58"/>
    </reaction>
</comment>
<evidence type="ECO:0000313" key="4">
    <source>
        <dbReference type="Proteomes" id="UP000263012"/>
    </source>
</evidence>
<dbReference type="AlphaFoldDB" id="A0A343TJU1"/>
<dbReference type="KEGG" id="hdf:AArcSl_1735"/>
<dbReference type="EC" id="3.1.4.58" evidence="2"/>
<dbReference type="OrthoDB" id="44091at2157"/>
<keyword evidence="3" id="KW-0436">Ligase</keyword>
<organism evidence="3 4">
    <name type="scientific">Halalkaliarchaeum desulfuricum</name>
    <dbReference type="NCBI Taxonomy" id="2055893"/>
    <lineage>
        <taxon>Archaea</taxon>
        <taxon>Methanobacteriati</taxon>
        <taxon>Methanobacteriota</taxon>
        <taxon>Stenosarchaea group</taxon>
        <taxon>Halobacteria</taxon>
        <taxon>Halobacteriales</taxon>
        <taxon>Haloferacaceae</taxon>
        <taxon>Halalkaliarchaeum</taxon>
    </lineage>
</organism>
<comment type="function">
    <text evidence="2">Hydrolyzes RNA 2',3'-cyclic phosphodiester to an RNA 2'-phosphomonoester.</text>
</comment>
<dbReference type="Gene3D" id="3.90.1140.10">
    <property type="entry name" value="Cyclic phosphodiesterase"/>
    <property type="match status" value="1"/>
</dbReference>
<protein>
    <recommendedName>
        <fullName evidence="2">RNA 2',3'-cyclic phosphodiesterase</fullName>
        <shortName evidence="2">RNA 2',3'-CPDase</shortName>
        <ecNumber evidence="2">3.1.4.58</ecNumber>
    </recommendedName>
</protein>
<dbReference type="NCBIfam" id="TIGR02258">
    <property type="entry name" value="2_5_ligase"/>
    <property type="match status" value="1"/>
</dbReference>
<accession>A0A343TJU1</accession>
<dbReference type="GO" id="GO:0004113">
    <property type="term" value="F:2',3'-cyclic-nucleotide 3'-phosphodiesterase activity"/>
    <property type="evidence" value="ECO:0007669"/>
    <property type="project" value="InterPro"/>
</dbReference>
<dbReference type="EMBL" id="CP025066">
    <property type="protein sequence ID" value="AUX09363.1"/>
    <property type="molecule type" value="Genomic_DNA"/>
</dbReference>
<comment type="similarity">
    <text evidence="2">Belongs to the 2H phosphoesterase superfamily. ThpR family.</text>
</comment>
<reference evidence="4" key="1">
    <citation type="submission" date="2017-11" db="EMBL/GenBank/DDBJ databases">
        <title>Phenotypic and genomic properties of facultatively anaerobic sulfur-reducing natronoarchaea from hypersaline soda lakes.</title>
        <authorList>
            <person name="Sorokin D.Y."/>
            <person name="Kublanov I.V."/>
            <person name="Roman P."/>
            <person name="Sinninghe Damste J.S."/>
            <person name="Golyshin P.N."/>
            <person name="Rojo D."/>
            <person name="Ciordia S."/>
            <person name="Mena M.D.C."/>
            <person name="Ferrer M."/>
            <person name="Messina E."/>
            <person name="Smedile F."/>
            <person name="La Spada G."/>
            <person name="La Cono V."/>
            <person name="Yakimov M.M."/>
        </authorList>
    </citation>
    <scope>NUCLEOTIDE SEQUENCE [LARGE SCALE GENOMIC DNA]</scope>
    <source>
        <strain evidence="4">AArc-Sl</strain>
    </source>
</reference>
<feature type="active site" description="Proton acceptor" evidence="2">
    <location>
        <position position="138"/>
    </location>
</feature>
<keyword evidence="1 2" id="KW-0378">Hydrolase</keyword>
<proteinExistence type="inferred from homology"/>
<keyword evidence="4" id="KW-1185">Reference proteome</keyword>
<dbReference type="GO" id="GO:0016874">
    <property type="term" value="F:ligase activity"/>
    <property type="evidence" value="ECO:0007669"/>
    <property type="project" value="UniProtKB-KW"/>
</dbReference>
<dbReference type="PANTHER" id="PTHR35561">
    <property type="entry name" value="RNA 2',3'-CYCLIC PHOSPHODIESTERASE"/>
    <property type="match status" value="1"/>
</dbReference>
<dbReference type="PANTHER" id="PTHR35561:SF1">
    <property type="entry name" value="RNA 2',3'-CYCLIC PHOSPHODIESTERASE"/>
    <property type="match status" value="1"/>
</dbReference>
<dbReference type="Pfam" id="PF13563">
    <property type="entry name" value="2_5_RNA_ligase2"/>
    <property type="match status" value="1"/>
</dbReference>
<feature type="active site" description="Proton donor" evidence="2">
    <location>
        <position position="39"/>
    </location>
</feature>
<dbReference type="Proteomes" id="UP000263012">
    <property type="component" value="Chromosome"/>
</dbReference>
<evidence type="ECO:0000313" key="3">
    <source>
        <dbReference type="EMBL" id="AUX09363.1"/>
    </source>
</evidence>
<evidence type="ECO:0000256" key="1">
    <source>
        <dbReference type="ARBA" id="ARBA00022801"/>
    </source>
</evidence>
<dbReference type="HAMAP" id="MF_01940">
    <property type="entry name" value="RNA_CPDase"/>
    <property type="match status" value="1"/>
</dbReference>
<dbReference type="SUPFAM" id="SSF55144">
    <property type="entry name" value="LigT-like"/>
    <property type="match status" value="1"/>
</dbReference>
<feature type="short sequence motif" description="HXTX 1" evidence="2">
    <location>
        <begin position="39"/>
        <end position="42"/>
    </location>
</feature>
<feature type="short sequence motif" description="HXTX 2" evidence="2">
    <location>
        <begin position="138"/>
        <end position="141"/>
    </location>
</feature>
<dbReference type="InterPro" id="IPR009097">
    <property type="entry name" value="Cyclic_Pdiesterase"/>
</dbReference>